<evidence type="ECO:0000313" key="1">
    <source>
        <dbReference type="EMBL" id="UYV96417.1"/>
    </source>
</evidence>
<accession>A0AAX3EE94</accession>
<proteinExistence type="predicted"/>
<protein>
    <recommendedName>
        <fullName evidence="3">META domain-containing protein</fullName>
    </recommendedName>
</protein>
<dbReference type="EMBL" id="CP101185">
    <property type="protein sequence ID" value="UYV96417.1"/>
    <property type="molecule type" value="Genomic_DNA"/>
</dbReference>
<organism evidence="1 2">
    <name type="scientific">Paenarthrobacter ureafaciens</name>
    <dbReference type="NCBI Taxonomy" id="37931"/>
    <lineage>
        <taxon>Bacteria</taxon>
        <taxon>Bacillati</taxon>
        <taxon>Actinomycetota</taxon>
        <taxon>Actinomycetes</taxon>
        <taxon>Micrococcales</taxon>
        <taxon>Micrococcaceae</taxon>
        <taxon>Paenarthrobacter</taxon>
    </lineage>
</organism>
<dbReference type="RefSeq" id="WP_139126839.1">
    <property type="nucleotide sequence ID" value="NZ_BDMH01000003.1"/>
</dbReference>
<reference evidence="1" key="1">
    <citation type="submission" date="2022-07" db="EMBL/GenBank/DDBJ databases">
        <authorList>
            <person name="Wu T."/>
        </authorList>
    </citation>
    <scope>NUCLEOTIDE SEQUENCE</scope>
    <source>
        <strain evidence="1">SD-1</strain>
    </source>
</reference>
<evidence type="ECO:0008006" key="3">
    <source>
        <dbReference type="Google" id="ProtNLM"/>
    </source>
</evidence>
<dbReference type="AlphaFoldDB" id="A0AAX3EE94"/>
<gene>
    <name evidence="1" type="ORF">NL394_15305</name>
</gene>
<sequence>MSGGQVTVELDRVGQETYLTAVLPCGPVNTAVTIDGSNMTLSGKLAVGASGCVDPAKGEQQTWALNFLQDGVQLNYTNGALTWTRGQDSLAFGAV</sequence>
<evidence type="ECO:0000313" key="2">
    <source>
        <dbReference type="Proteomes" id="UP001163293"/>
    </source>
</evidence>
<keyword evidence="2" id="KW-1185">Reference proteome</keyword>
<dbReference type="Proteomes" id="UP001163293">
    <property type="component" value="Chromosome"/>
</dbReference>
<name>A0AAX3EE94_PAEUR</name>